<evidence type="ECO:0000256" key="2">
    <source>
        <dbReference type="ARBA" id="ARBA00009549"/>
    </source>
</evidence>
<feature type="domain" description="CLASP N-terminal" evidence="7">
    <location>
        <begin position="13"/>
        <end position="242"/>
    </location>
</feature>
<evidence type="ECO:0000256" key="1">
    <source>
        <dbReference type="ARBA" id="ARBA00004186"/>
    </source>
</evidence>
<dbReference type="GO" id="GO:0005819">
    <property type="term" value="C:spindle"/>
    <property type="evidence" value="ECO:0007669"/>
    <property type="project" value="UniProtKB-SubCell"/>
</dbReference>
<dbReference type="STRING" id="133412.A0A1R1Y6M3"/>
<keyword evidence="4" id="KW-0493">Microtubule</keyword>
<feature type="compositionally biased region" description="Polar residues" evidence="6">
    <location>
        <begin position="893"/>
        <end position="912"/>
    </location>
</feature>
<feature type="compositionally biased region" description="Low complexity" evidence="6">
    <location>
        <begin position="703"/>
        <end position="722"/>
    </location>
</feature>
<feature type="compositionally biased region" description="Polar residues" evidence="6">
    <location>
        <begin position="278"/>
        <end position="311"/>
    </location>
</feature>
<name>A0A1R1Y6M3_9FUNG</name>
<dbReference type="Gene3D" id="1.25.10.10">
    <property type="entry name" value="Leucine-rich Repeat Variant"/>
    <property type="match status" value="1"/>
</dbReference>
<dbReference type="InterPro" id="IPR024395">
    <property type="entry name" value="CLASP_N_dom"/>
</dbReference>
<dbReference type="AlphaFoldDB" id="A0A1R1Y6M3"/>
<gene>
    <name evidence="8" type="ORF">AYI70_g2821</name>
</gene>
<evidence type="ECO:0000313" key="9">
    <source>
        <dbReference type="Proteomes" id="UP000187283"/>
    </source>
</evidence>
<accession>A0A1R1Y6M3</accession>
<dbReference type="Proteomes" id="UP000187283">
    <property type="component" value="Unassembled WGS sequence"/>
</dbReference>
<dbReference type="Pfam" id="PF12348">
    <property type="entry name" value="CLASP_N"/>
    <property type="match status" value="1"/>
</dbReference>
<proteinExistence type="inferred from homology"/>
<reference evidence="8 9" key="1">
    <citation type="submission" date="2017-01" db="EMBL/GenBank/DDBJ databases">
        <authorList>
            <person name="Mah S.A."/>
            <person name="Swanson W.J."/>
            <person name="Moy G.W."/>
            <person name="Vacquier V.D."/>
        </authorList>
    </citation>
    <scope>NUCLEOTIDE SEQUENCE [LARGE SCALE GENOMIC DNA]</scope>
    <source>
        <strain evidence="8 9">GSMNP</strain>
    </source>
</reference>
<feature type="compositionally biased region" description="Low complexity" evidence="6">
    <location>
        <begin position="364"/>
        <end position="401"/>
    </location>
</feature>
<feature type="compositionally biased region" description="Polar residues" evidence="6">
    <location>
        <begin position="327"/>
        <end position="337"/>
    </location>
</feature>
<protein>
    <submittedName>
        <fullName evidence="8">CLIP-associated protein</fullName>
    </submittedName>
</protein>
<feature type="compositionally biased region" description="Basic and acidic residues" evidence="6">
    <location>
        <begin position="738"/>
        <end position="759"/>
    </location>
</feature>
<feature type="region of interest" description="Disordered" evidence="6">
    <location>
        <begin position="891"/>
        <end position="912"/>
    </location>
</feature>
<evidence type="ECO:0000259" key="7">
    <source>
        <dbReference type="Pfam" id="PF12348"/>
    </source>
</evidence>
<dbReference type="EMBL" id="LSSN01000744">
    <property type="protein sequence ID" value="OMJ22533.1"/>
    <property type="molecule type" value="Genomic_DNA"/>
</dbReference>
<feature type="region of interest" description="Disordered" evidence="6">
    <location>
        <begin position="802"/>
        <end position="827"/>
    </location>
</feature>
<evidence type="ECO:0000313" key="8">
    <source>
        <dbReference type="EMBL" id="OMJ22533.1"/>
    </source>
</evidence>
<feature type="compositionally biased region" description="Polar residues" evidence="6">
    <location>
        <begin position="348"/>
        <end position="357"/>
    </location>
</feature>
<comment type="caution">
    <text evidence="8">The sequence shown here is derived from an EMBL/GenBank/DDBJ whole genome shotgun (WGS) entry which is preliminary data.</text>
</comment>
<dbReference type="SUPFAM" id="SSF48371">
    <property type="entry name" value="ARM repeat"/>
    <property type="match status" value="1"/>
</dbReference>
<feature type="compositionally biased region" description="Polar residues" evidence="6">
    <location>
        <begin position="812"/>
        <end position="827"/>
    </location>
</feature>
<dbReference type="OrthoDB" id="4699125at2759"/>
<sequence>MNYCKCDSAQDLQEKLLPLIATLQKDENEDTWLQLETAFKNFSSLVNSGACKYPLTFNKVKEISQTICRSIQTERTRLSGAALEFLEALSKNSTTELQSISNLFVNDIIKICARTNKIFTTRAIRCLETFVIFSRCFDLIPLICDYAAKDQSKILRKNISKVLLTIVENIAINANLEIKLKEEADIKTYFETINTAISLIAVDADVDVRTNAKSIFSTYVKRFPDNKDDLISKLDPIAKKYLKISDSSSSSNSIKSFLKPNLNSSGIPNRPPRPVRSFLNSLNNNQKAPANAITSNQIKNGNLNQNTSIISPNEEPTYKPQPVRRVASNNPDNNFDNKISGFPDSRPNLASSRNEINSVRPIPSHSSLVSESGSTESNIQSLATNSSATNLNNNGNLPRSSLVERPNSDISSEIKEISISANTEKTNDSSGPDTSQISPSLNNNKNNSFFEHAPVVSLSKETLVNTAQSGLLPFTAVQKTSSSSGIKESVIMSRKRSLDESEINDSNPNLKNFKLFTGKVHSVKARKLPIFGRSLQPVYISPKAQKVLPKKLAPFIKRNEPETEKAKAKMRSREIRRLTIIKARQLSGLPINKTTMTGLVLNSHRDSIPPGFNINSPRVLQKKPLPSRRIDKPLSRTIPLTEKSKYAKKNIDSKVPSYLRPTASSIGKNKESKTYNSISKKASLSKLKKTDYPQIISNDSNFANKSKASLSPSSKLESSAKLVPLTLNPSSSTDASDDFTKIKTSDHETSKEPSHSIEEKAITKIEIPTSYSPANKAFANRPTNSFIDEISLSSTKIHKQTLINDSDKNNKAENPSKNTSPSLGSNQNKKVVDVTLEVEKKQMSPTLASLTKTQIDQSYPEKSIEEIISSSSQNDTSTQTNNSRIQINLEKNVAQSQTDQTPELPNTEATKYQKSDFITVNTNMNNENENLLPSTVDMSVL</sequence>
<feature type="region of interest" description="Disordered" evidence="6">
    <location>
        <begin position="259"/>
        <end position="445"/>
    </location>
</feature>
<feature type="compositionally biased region" description="Polar residues" evidence="6">
    <location>
        <begin position="421"/>
        <end position="445"/>
    </location>
</feature>
<dbReference type="GO" id="GO:0005874">
    <property type="term" value="C:microtubule"/>
    <property type="evidence" value="ECO:0007669"/>
    <property type="project" value="UniProtKB-KW"/>
</dbReference>
<dbReference type="InterPro" id="IPR011989">
    <property type="entry name" value="ARM-like"/>
</dbReference>
<keyword evidence="3" id="KW-0132">Cell division</keyword>
<keyword evidence="9" id="KW-1185">Reference proteome</keyword>
<comment type="similarity">
    <text evidence="2">Belongs to the CLASP family.</text>
</comment>
<dbReference type="GO" id="GO:0051301">
    <property type="term" value="P:cell division"/>
    <property type="evidence" value="ECO:0007669"/>
    <property type="project" value="UniProtKB-KW"/>
</dbReference>
<dbReference type="InterPro" id="IPR016024">
    <property type="entry name" value="ARM-type_fold"/>
</dbReference>
<evidence type="ECO:0000256" key="5">
    <source>
        <dbReference type="ARBA" id="ARBA00022776"/>
    </source>
</evidence>
<comment type="subcellular location">
    <subcellularLocation>
        <location evidence="1">Cytoplasm</location>
        <location evidence="1">Cytoskeleton</location>
        <location evidence="1">Spindle</location>
    </subcellularLocation>
</comment>
<keyword evidence="5" id="KW-0498">Mitosis</keyword>
<organism evidence="8 9">
    <name type="scientific">Smittium culicis</name>
    <dbReference type="NCBI Taxonomy" id="133412"/>
    <lineage>
        <taxon>Eukaryota</taxon>
        <taxon>Fungi</taxon>
        <taxon>Fungi incertae sedis</taxon>
        <taxon>Zoopagomycota</taxon>
        <taxon>Kickxellomycotina</taxon>
        <taxon>Harpellomycetes</taxon>
        <taxon>Harpellales</taxon>
        <taxon>Legeriomycetaceae</taxon>
        <taxon>Smittium</taxon>
    </lineage>
</organism>
<feature type="region of interest" description="Disordered" evidence="6">
    <location>
        <begin position="696"/>
        <end position="759"/>
    </location>
</feature>
<evidence type="ECO:0000256" key="4">
    <source>
        <dbReference type="ARBA" id="ARBA00022701"/>
    </source>
</evidence>
<keyword evidence="5" id="KW-0131">Cell cycle</keyword>
<evidence type="ECO:0000256" key="3">
    <source>
        <dbReference type="ARBA" id="ARBA00022618"/>
    </source>
</evidence>
<evidence type="ECO:0000256" key="6">
    <source>
        <dbReference type="SAM" id="MobiDB-lite"/>
    </source>
</evidence>